<evidence type="ECO:0000256" key="13">
    <source>
        <dbReference type="ARBA" id="ARBA00024827"/>
    </source>
</evidence>
<evidence type="ECO:0000313" key="17">
    <source>
        <dbReference type="Proteomes" id="UP000218505"/>
    </source>
</evidence>
<dbReference type="InterPro" id="IPR036890">
    <property type="entry name" value="HATPase_C_sf"/>
</dbReference>
<dbReference type="InterPro" id="IPR011712">
    <property type="entry name" value="Sig_transdc_His_kin_sub3_dim/P"/>
</dbReference>
<dbReference type="GO" id="GO:0016020">
    <property type="term" value="C:membrane"/>
    <property type="evidence" value="ECO:0007669"/>
    <property type="project" value="InterPro"/>
</dbReference>
<keyword evidence="10" id="KW-0408">Iron</keyword>
<dbReference type="GO" id="GO:0046983">
    <property type="term" value="F:protein dimerization activity"/>
    <property type="evidence" value="ECO:0007669"/>
    <property type="project" value="InterPro"/>
</dbReference>
<name>A0A290ZBU1_9PSEU</name>
<dbReference type="GO" id="GO:0005737">
    <property type="term" value="C:cytoplasm"/>
    <property type="evidence" value="ECO:0007669"/>
    <property type="project" value="UniProtKB-SubCell"/>
</dbReference>
<dbReference type="PANTHER" id="PTHR24421">
    <property type="entry name" value="NITRATE/NITRITE SENSOR PROTEIN NARX-RELATED"/>
    <property type="match status" value="1"/>
</dbReference>
<dbReference type="InterPro" id="IPR004358">
    <property type="entry name" value="Sig_transdc_His_kin-like_C"/>
</dbReference>
<keyword evidence="17" id="KW-1185">Reference proteome</keyword>
<feature type="domain" description="Histidine kinase/HSP90-like ATPase" evidence="15">
    <location>
        <begin position="121"/>
        <end position="218"/>
    </location>
</feature>
<dbReference type="InterPro" id="IPR003594">
    <property type="entry name" value="HATPase_dom"/>
</dbReference>
<keyword evidence="6" id="KW-0004">4Fe-4S</keyword>
<evidence type="ECO:0000313" key="16">
    <source>
        <dbReference type="EMBL" id="ATE56433.1"/>
    </source>
</evidence>
<evidence type="ECO:0000259" key="15">
    <source>
        <dbReference type="SMART" id="SM00387"/>
    </source>
</evidence>
<dbReference type="RefSeq" id="WP_096496227.1">
    <property type="nucleotide sequence ID" value="NZ_CP023445.1"/>
</dbReference>
<organism evidence="16 17">
    <name type="scientific">Actinosynnema pretiosum</name>
    <dbReference type="NCBI Taxonomy" id="42197"/>
    <lineage>
        <taxon>Bacteria</taxon>
        <taxon>Bacillati</taxon>
        <taxon>Actinomycetota</taxon>
        <taxon>Actinomycetes</taxon>
        <taxon>Pseudonocardiales</taxon>
        <taxon>Pseudonocardiaceae</taxon>
        <taxon>Actinosynnema</taxon>
    </lineage>
</organism>
<keyword evidence="9 16" id="KW-0418">Kinase</keyword>
<keyword evidence="11" id="KW-0902">Two-component regulatory system</keyword>
<reference evidence="16" key="1">
    <citation type="submission" date="2017-09" db="EMBL/GenBank/DDBJ databases">
        <title>Complete Genome Sequence of ansamitocin-producing Bacterium Actinosynnema pretiosum X47.</title>
        <authorList>
            <person name="Cao G."/>
            <person name="Zong G."/>
            <person name="Zhong C."/>
            <person name="Fu J."/>
        </authorList>
    </citation>
    <scope>NUCLEOTIDE SEQUENCE [LARGE SCALE GENOMIC DNA]</scope>
    <source>
        <strain evidence="16">X47</strain>
    </source>
</reference>
<evidence type="ECO:0000256" key="1">
    <source>
        <dbReference type="ARBA" id="ARBA00000085"/>
    </source>
</evidence>
<evidence type="ECO:0000256" key="3">
    <source>
        <dbReference type="ARBA" id="ARBA00004496"/>
    </source>
</evidence>
<dbReference type="SUPFAM" id="SSF55874">
    <property type="entry name" value="ATPase domain of HSP90 chaperone/DNA topoisomerase II/histidine kinase"/>
    <property type="match status" value="1"/>
</dbReference>
<evidence type="ECO:0000256" key="9">
    <source>
        <dbReference type="ARBA" id="ARBA00022777"/>
    </source>
</evidence>
<evidence type="ECO:0000256" key="5">
    <source>
        <dbReference type="ARBA" id="ARBA00017322"/>
    </source>
</evidence>
<dbReference type="GO" id="GO:0000155">
    <property type="term" value="F:phosphorelay sensor kinase activity"/>
    <property type="evidence" value="ECO:0007669"/>
    <property type="project" value="InterPro"/>
</dbReference>
<keyword evidence="8" id="KW-0808">Transferase</keyword>
<comment type="catalytic activity">
    <reaction evidence="1">
        <text>ATP + protein L-histidine = ADP + protein N-phospho-L-histidine.</text>
        <dbReference type="EC" id="2.7.13.3"/>
    </reaction>
</comment>
<dbReference type="Pfam" id="PF02518">
    <property type="entry name" value="HATPase_c"/>
    <property type="match status" value="1"/>
</dbReference>
<evidence type="ECO:0000256" key="4">
    <source>
        <dbReference type="ARBA" id="ARBA00012438"/>
    </source>
</evidence>
<gene>
    <name evidence="16" type="ORF">CNX65_26765</name>
</gene>
<proteinExistence type="predicted"/>
<dbReference type="AlphaFoldDB" id="A0A290ZBU1"/>
<dbReference type="InterPro" id="IPR050482">
    <property type="entry name" value="Sensor_HK_TwoCompSys"/>
</dbReference>
<keyword evidence="12" id="KW-0411">Iron-sulfur</keyword>
<dbReference type="GO" id="GO:0051539">
    <property type="term" value="F:4 iron, 4 sulfur cluster binding"/>
    <property type="evidence" value="ECO:0007669"/>
    <property type="project" value="UniProtKB-KW"/>
</dbReference>
<evidence type="ECO:0000256" key="14">
    <source>
        <dbReference type="ARBA" id="ARBA00030800"/>
    </source>
</evidence>
<dbReference type="Pfam" id="PF07730">
    <property type="entry name" value="HisKA_3"/>
    <property type="match status" value="1"/>
</dbReference>
<dbReference type="CDD" id="cd16917">
    <property type="entry name" value="HATPase_UhpB-NarQ-NarX-like"/>
    <property type="match status" value="1"/>
</dbReference>
<comment type="cofactor">
    <cofactor evidence="2">
        <name>[4Fe-4S] cluster</name>
        <dbReference type="ChEBI" id="CHEBI:49883"/>
    </cofactor>
</comment>
<protein>
    <recommendedName>
        <fullName evidence="5">Oxygen sensor histidine kinase NreB</fullName>
        <ecNumber evidence="4">2.7.13.3</ecNumber>
    </recommendedName>
    <alternativeName>
        <fullName evidence="14">Nitrogen regulation protein B</fullName>
    </alternativeName>
</protein>
<evidence type="ECO:0000256" key="7">
    <source>
        <dbReference type="ARBA" id="ARBA00022490"/>
    </source>
</evidence>
<evidence type="ECO:0000256" key="11">
    <source>
        <dbReference type="ARBA" id="ARBA00023012"/>
    </source>
</evidence>
<evidence type="ECO:0000256" key="10">
    <source>
        <dbReference type="ARBA" id="ARBA00023004"/>
    </source>
</evidence>
<dbReference type="Gene3D" id="1.20.5.1930">
    <property type="match status" value="1"/>
</dbReference>
<comment type="subcellular location">
    <subcellularLocation>
        <location evidence="3">Cytoplasm</location>
    </subcellularLocation>
</comment>
<comment type="function">
    <text evidence="13">Member of the two-component regulatory system NreB/NreC involved in the control of dissimilatory nitrate/nitrite reduction in response to oxygen. NreB functions as a direct oxygen sensor histidine kinase which is autophosphorylated, in the absence of oxygen, probably at the conserved histidine residue, and transfers its phosphate group probably to a conserved aspartate residue of NreC. NreB/NreC activates the expression of the nitrate (narGHJI) and nitrite (nir) reductase operons, as well as the putative nitrate transporter gene narT.</text>
</comment>
<dbReference type="PRINTS" id="PR00344">
    <property type="entry name" value="BCTRLSENSOR"/>
</dbReference>
<dbReference type="KEGG" id="apre:CNX65_26765"/>
<evidence type="ECO:0000256" key="6">
    <source>
        <dbReference type="ARBA" id="ARBA00022485"/>
    </source>
</evidence>
<dbReference type="EMBL" id="CP023445">
    <property type="protein sequence ID" value="ATE56433.1"/>
    <property type="molecule type" value="Genomic_DNA"/>
</dbReference>
<dbReference type="PANTHER" id="PTHR24421:SF61">
    <property type="entry name" value="OXYGEN SENSOR HISTIDINE KINASE NREB"/>
    <property type="match status" value="1"/>
</dbReference>
<evidence type="ECO:0000256" key="12">
    <source>
        <dbReference type="ARBA" id="ARBA00023014"/>
    </source>
</evidence>
<dbReference type="SMART" id="SM00387">
    <property type="entry name" value="HATPase_c"/>
    <property type="match status" value="1"/>
</dbReference>
<keyword evidence="6" id="KW-0479">Metal-binding</keyword>
<evidence type="ECO:0000256" key="2">
    <source>
        <dbReference type="ARBA" id="ARBA00001966"/>
    </source>
</evidence>
<dbReference type="Gene3D" id="3.30.565.10">
    <property type="entry name" value="Histidine kinase-like ATPase, C-terminal domain"/>
    <property type="match status" value="1"/>
</dbReference>
<sequence length="218" mass="22692">MRRQFVVSGDAAAEARRRVLRELHDGVGPSLAAIALGLRAARELLPRDAAAAGRLLVALEEEAHGAVAEVRRLAADAQHPPVLARLGLVGAVRAHAGALAGRHPVAVEVAVVGELPELGADVEVAAYRIVCEALTNVVRHAGARRCAVWLRFTDRLRVEVVDDGVGLPREGGLAGEGGPAGVGLRSMRERAREVGGTWAAEVPERGGTRIAVELPAGG</sequence>
<evidence type="ECO:0000256" key="8">
    <source>
        <dbReference type="ARBA" id="ARBA00022679"/>
    </source>
</evidence>
<dbReference type="EC" id="2.7.13.3" evidence="4"/>
<accession>A0A290ZBU1</accession>
<dbReference type="Proteomes" id="UP000218505">
    <property type="component" value="Chromosome"/>
</dbReference>
<keyword evidence="7" id="KW-0963">Cytoplasm</keyword>